<keyword evidence="15" id="KW-1185">Reference proteome</keyword>
<dbReference type="Pfam" id="PF14703">
    <property type="entry name" value="PHM7_cyt"/>
    <property type="match status" value="1"/>
</dbReference>
<evidence type="ECO:0000256" key="6">
    <source>
        <dbReference type="ARBA" id="ARBA00022989"/>
    </source>
</evidence>
<evidence type="ECO:0000313" key="15">
    <source>
        <dbReference type="Proteomes" id="UP001345219"/>
    </source>
</evidence>
<dbReference type="AlphaFoldDB" id="A0AAN7KKM4"/>
<feature type="transmembrane region" description="Helical" evidence="10">
    <location>
        <begin position="6"/>
        <end position="27"/>
    </location>
</feature>
<evidence type="ECO:0000256" key="3">
    <source>
        <dbReference type="ARBA" id="ARBA00022448"/>
    </source>
</evidence>
<evidence type="ECO:0000256" key="1">
    <source>
        <dbReference type="ARBA" id="ARBA00004141"/>
    </source>
</evidence>
<dbReference type="Pfam" id="PF02714">
    <property type="entry name" value="RSN1_7TM"/>
    <property type="match status" value="1"/>
</dbReference>
<keyword evidence="5" id="KW-0106">Calcium</keyword>
<feature type="transmembrane region" description="Helical" evidence="10">
    <location>
        <begin position="146"/>
        <end position="165"/>
    </location>
</feature>
<keyword evidence="8 10" id="KW-0472">Membrane</keyword>
<evidence type="ECO:0000256" key="2">
    <source>
        <dbReference type="ARBA" id="ARBA00007779"/>
    </source>
</evidence>
<evidence type="ECO:0000259" key="13">
    <source>
        <dbReference type="Pfam" id="PF14703"/>
    </source>
</evidence>
<dbReference type="Proteomes" id="UP001345219">
    <property type="component" value="Chromosome 3"/>
</dbReference>
<keyword evidence="7" id="KW-0406">Ion transport</keyword>
<comment type="similarity">
    <text evidence="2">Belongs to the CSC1 (TC 1.A.17) family.</text>
</comment>
<evidence type="ECO:0000313" key="14">
    <source>
        <dbReference type="EMBL" id="KAK4768330.1"/>
    </source>
</evidence>
<feature type="transmembrane region" description="Helical" evidence="10">
    <location>
        <begin position="420"/>
        <end position="440"/>
    </location>
</feature>
<keyword evidence="4 10" id="KW-0812">Transmembrane</keyword>
<dbReference type="EMBL" id="JAXIOK010000006">
    <property type="protein sequence ID" value="KAK4768330.1"/>
    <property type="molecule type" value="Genomic_DNA"/>
</dbReference>
<evidence type="ECO:0000256" key="4">
    <source>
        <dbReference type="ARBA" id="ARBA00022692"/>
    </source>
</evidence>
<feature type="transmembrane region" description="Helical" evidence="10">
    <location>
        <begin position="460"/>
        <end position="482"/>
    </location>
</feature>
<evidence type="ECO:0000256" key="10">
    <source>
        <dbReference type="SAM" id="Phobius"/>
    </source>
</evidence>
<reference evidence="14 15" key="1">
    <citation type="journal article" date="2023" name="Hortic Res">
        <title>Pangenome of water caltrop reveals structural variations and asymmetric subgenome divergence after allopolyploidization.</title>
        <authorList>
            <person name="Zhang X."/>
            <person name="Chen Y."/>
            <person name="Wang L."/>
            <person name="Yuan Y."/>
            <person name="Fang M."/>
            <person name="Shi L."/>
            <person name="Lu R."/>
            <person name="Comes H.P."/>
            <person name="Ma Y."/>
            <person name="Chen Y."/>
            <person name="Huang G."/>
            <person name="Zhou Y."/>
            <person name="Zheng Z."/>
            <person name="Qiu Y."/>
        </authorList>
    </citation>
    <scope>NUCLEOTIDE SEQUENCE [LARGE SCALE GENOMIC DNA]</scope>
    <source>
        <tissue evidence="14">Roots</tissue>
    </source>
</reference>
<comment type="caution">
    <text evidence="14">The sequence shown here is derived from an EMBL/GenBank/DDBJ whole genome shotgun (WGS) entry which is preliminary data.</text>
</comment>
<sequence>MDLTSFVTSLTTSFLIFVVLMLLFTWLSGRPGNKFIYYPNRILKGFDPVEGGYASRNPLSWAHEAFSSTEQDIIAISGVDTAVYFVFLSTVLGILVFSGVLLLPVLLPVAATDKSVKTGNSTTSNNTFNDLDKLAMGNIGEKSHRLWAFLIGTYWVSFVTYYMLWKAYEHVSELRANALESPEVKPEQFAILVRDIPDLPEGQTRKEQIDSYFKSIYPETFYRSMVVTDNKVVNKIYEELEGYKKKLARAEAIYADSKSTSKPEGTRPTNKTGLLGLVGEKVDSIDYYNEKINEIIPKWEAEQKATLREKQQGAAIVFFTSRVTAASAAQSLHAQMVDSWTVIDAPEPRQLIWPNFSLKFFNRQIRQKVVYLIVALTIFFYMIPIGFISAFTTLENLKKLLPFLKSIINQPEIRTILEAYLPQIALIVFLAMLPKFLLFLSKSEGIPSKSHIERAASGKYFYFSVLNVFIGVTVGGTLFTTFKTIQKTPDSAITILANGLPANATFFLTYVALKFFVGYGLELSRIVPLIIFHLKKKYLCKTEAEVKEAWFPGDLSYATKVPGDMLIVTIVLCYSIIAPLIIPFGVAYFGLGWLIQRNQALKVYVPSYESYGRMWPHMQARILASLVLYQLTMFGYFGAKKFPYTVILIPVIVFSLVFAYVCKRKFYRFFQDTALEVAAEELKETPDMEQIFRSYIPPSLRNQKIDDDQFEDALSQVSRRASLV</sequence>
<feature type="transmembrane region" description="Helical" evidence="10">
    <location>
        <begin position="82"/>
        <end position="107"/>
    </location>
</feature>
<feature type="domain" description="CSC1/OSCA1-like 7TM region" evidence="11">
    <location>
        <begin position="367"/>
        <end position="637"/>
    </location>
</feature>
<evidence type="ECO:0008006" key="16">
    <source>
        <dbReference type="Google" id="ProtNLM"/>
    </source>
</evidence>
<evidence type="ECO:0000259" key="11">
    <source>
        <dbReference type="Pfam" id="PF02714"/>
    </source>
</evidence>
<evidence type="ECO:0000256" key="8">
    <source>
        <dbReference type="ARBA" id="ARBA00023136"/>
    </source>
</evidence>
<name>A0AAN7KKM4_9MYRT</name>
<dbReference type="Pfam" id="PF13967">
    <property type="entry name" value="RSN1_TM"/>
    <property type="match status" value="1"/>
</dbReference>
<comment type="subcellular location">
    <subcellularLocation>
        <location evidence="1">Membrane</location>
        <topology evidence="1">Multi-pass membrane protein</topology>
    </subcellularLocation>
</comment>
<dbReference type="GO" id="GO:0005886">
    <property type="term" value="C:plasma membrane"/>
    <property type="evidence" value="ECO:0007669"/>
    <property type="project" value="TreeGrafter"/>
</dbReference>
<keyword evidence="9" id="KW-0407">Ion channel</keyword>
<feature type="domain" description="CSC1/OSCA1-like cytosolic" evidence="13">
    <location>
        <begin position="188"/>
        <end position="355"/>
    </location>
</feature>
<evidence type="ECO:0000256" key="5">
    <source>
        <dbReference type="ARBA" id="ARBA00022837"/>
    </source>
</evidence>
<accession>A0AAN7KKM4</accession>
<evidence type="ECO:0000256" key="9">
    <source>
        <dbReference type="ARBA" id="ARBA00023303"/>
    </source>
</evidence>
<organism evidence="14 15">
    <name type="scientific">Trapa incisa</name>
    <dbReference type="NCBI Taxonomy" id="236973"/>
    <lineage>
        <taxon>Eukaryota</taxon>
        <taxon>Viridiplantae</taxon>
        <taxon>Streptophyta</taxon>
        <taxon>Embryophyta</taxon>
        <taxon>Tracheophyta</taxon>
        <taxon>Spermatophyta</taxon>
        <taxon>Magnoliopsida</taxon>
        <taxon>eudicotyledons</taxon>
        <taxon>Gunneridae</taxon>
        <taxon>Pentapetalae</taxon>
        <taxon>rosids</taxon>
        <taxon>malvids</taxon>
        <taxon>Myrtales</taxon>
        <taxon>Lythraceae</taxon>
        <taxon>Trapa</taxon>
    </lineage>
</organism>
<dbReference type="InterPro" id="IPR032880">
    <property type="entry name" value="CSC1/OSCA1-like_N"/>
</dbReference>
<dbReference type="PANTHER" id="PTHR13018:SF100">
    <property type="entry name" value="CSC1-LIKE PROTEIN ERD4"/>
    <property type="match status" value="1"/>
</dbReference>
<feature type="transmembrane region" description="Helical" evidence="10">
    <location>
        <begin position="644"/>
        <end position="662"/>
    </location>
</feature>
<dbReference type="GO" id="GO:0005227">
    <property type="term" value="F:calcium-activated cation channel activity"/>
    <property type="evidence" value="ECO:0007669"/>
    <property type="project" value="InterPro"/>
</dbReference>
<keyword evidence="3" id="KW-0813">Transport</keyword>
<gene>
    <name evidence="14" type="ORF">SAY87_003471</name>
</gene>
<keyword evidence="6 10" id="KW-1133">Transmembrane helix</keyword>
<feature type="transmembrane region" description="Helical" evidence="10">
    <location>
        <begin position="369"/>
        <end position="391"/>
    </location>
</feature>
<feature type="transmembrane region" description="Helical" evidence="10">
    <location>
        <begin position="565"/>
        <end position="591"/>
    </location>
</feature>
<evidence type="ECO:0000256" key="7">
    <source>
        <dbReference type="ARBA" id="ARBA00023065"/>
    </source>
</evidence>
<evidence type="ECO:0000259" key="12">
    <source>
        <dbReference type="Pfam" id="PF13967"/>
    </source>
</evidence>
<protein>
    <recommendedName>
        <fullName evidence="16">CSC1-like protein ERD4</fullName>
    </recommendedName>
</protein>
<dbReference type="InterPro" id="IPR003864">
    <property type="entry name" value="CSC1/OSCA1-like_7TM"/>
</dbReference>
<proteinExistence type="inferred from homology"/>
<dbReference type="InterPro" id="IPR027815">
    <property type="entry name" value="CSC1/OSCA1-like_cyt"/>
</dbReference>
<dbReference type="PANTHER" id="PTHR13018">
    <property type="entry name" value="PROBABLE MEMBRANE PROTEIN DUF221-RELATED"/>
    <property type="match status" value="1"/>
</dbReference>
<dbReference type="InterPro" id="IPR045122">
    <property type="entry name" value="Csc1-like"/>
</dbReference>
<feature type="domain" description="CSC1/OSCA1-like N-terminal transmembrane" evidence="12">
    <location>
        <begin position="5"/>
        <end position="166"/>
    </location>
</feature>